<evidence type="ECO:0000313" key="4">
    <source>
        <dbReference type="EMBL" id="GAT44454.1"/>
    </source>
</evidence>
<dbReference type="PANTHER" id="PTHR46423">
    <property type="entry name" value="RNA POLYMERASE II-ASSOCIATED PROTEIN 3"/>
    <property type="match status" value="1"/>
</dbReference>
<name>A0ABQ0L204_MYCCL</name>
<reference evidence="4" key="1">
    <citation type="submission" date="2014-09" db="EMBL/GenBank/DDBJ databases">
        <title>Genome sequence of the luminous mushroom Mycena chlorophos for searching fungal bioluminescence genes.</title>
        <authorList>
            <person name="Tanaka Y."/>
            <person name="Kasuga D."/>
            <person name="Oba Y."/>
            <person name="Hase S."/>
            <person name="Sato K."/>
            <person name="Oba Y."/>
            <person name="Sakakibara Y."/>
        </authorList>
    </citation>
    <scope>NUCLEOTIDE SEQUENCE</scope>
</reference>
<evidence type="ECO:0000313" key="5">
    <source>
        <dbReference type="Proteomes" id="UP000815677"/>
    </source>
</evidence>
<dbReference type="EMBL" id="DF839731">
    <property type="protein sequence ID" value="GAT44454.1"/>
    <property type="molecule type" value="Genomic_DNA"/>
</dbReference>
<dbReference type="PROSITE" id="PS50293">
    <property type="entry name" value="TPR_REGION"/>
    <property type="match status" value="1"/>
</dbReference>
<gene>
    <name evidence="4" type="ORF">MCHLO_02078</name>
</gene>
<keyword evidence="1 2" id="KW-0802">TPR repeat</keyword>
<dbReference type="PROSITE" id="PS50005">
    <property type="entry name" value="TPR"/>
    <property type="match status" value="1"/>
</dbReference>
<dbReference type="SUPFAM" id="SSF48452">
    <property type="entry name" value="TPR-like"/>
    <property type="match status" value="1"/>
</dbReference>
<protein>
    <submittedName>
        <fullName evidence="4">Serine/threonine protein phosphatase 5</fullName>
    </submittedName>
</protein>
<dbReference type="InterPro" id="IPR051966">
    <property type="entry name" value="RPAP3"/>
</dbReference>
<keyword evidence="5" id="KW-1185">Reference proteome</keyword>
<accession>A0ABQ0L204</accession>
<dbReference type="PANTHER" id="PTHR46423:SF1">
    <property type="entry name" value="RNA POLYMERASE II-ASSOCIATED PROTEIN 3"/>
    <property type="match status" value="1"/>
</dbReference>
<sequence>MFKPGDNMNPYDPASLELGEDGPLQRLAAGTGPMNQKQMQDILSDPAKLNLLLELMKNDVPRPGATQEEKILREKREWAEADAKSAELKEQGNAAFKGGDYKRALVVYTACMTLSPHEPLYPLNRAAVGLRLKLYTTVIGDASEAIEREFSMAKAYFRRGQALHFLGEWSKAEADYAQALKLQPKDALVLQQVNELKRLRALPSQEQTEWLAAAKSSNVKMEAFLSREELKGEVEHLLGRQLDAMEDRYLTPED</sequence>
<organism evidence="4 5">
    <name type="scientific">Mycena chlorophos</name>
    <name type="common">Agaric fungus</name>
    <name type="synonym">Agaricus chlorophos</name>
    <dbReference type="NCBI Taxonomy" id="658473"/>
    <lineage>
        <taxon>Eukaryota</taxon>
        <taxon>Fungi</taxon>
        <taxon>Dikarya</taxon>
        <taxon>Basidiomycota</taxon>
        <taxon>Agaricomycotina</taxon>
        <taxon>Agaricomycetes</taxon>
        <taxon>Agaricomycetidae</taxon>
        <taxon>Agaricales</taxon>
        <taxon>Marasmiineae</taxon>
        <taxon>Mycenaceae</taxon>
        <taxon>Mycena</taxon>
    </lineage>
</organism>
<dbReference type="SMART" id="SM00028">
    <property type="entry name" value="TPR"/>
    <property type="match status" value="2"/>
</dbReference>
<evidence type="ECO:0000256" key="1">
    <source>
        <dbReference type="ARBA" id="ARBA00022803"/>
    </source>
</evidence>
<evidence type="ECO:0000256" key="2">
    <source>
        <dbReference type="PROSITE-ProRule" id="PRU00339"/>
    </source>
</evidence>
<evidence type="ECO:0000256" key="3">
    <source>
        <dbReference type="SAM" id="MobiDB-lite"/>
    </source>
</evidence>
<dbReference type="InterPro" id="IPR019734">
    <property type="entry name" value="TPR_rpt"/>
</dbReference>
<feature type="region of interest" description="Disordered" evidence="3">
    <location>
        <begin position="1"/>
        <end position="38"/>
    </location>
</feature>
<dbReference type="Proteomes" id="UP000815677">
    <property type="component" value="Unassembled WGS sequence"/>
</dbReference>
<dbReference type="InterPro" id="IPR011990">
    <property type="entry name" value="TPR-like_helical_dom_sf"/>
</dbReference>
<dbReference type="Gene3D" id="1.25.40.10">
    <property type="entry name" value="Tetratricopeptide repeat domain"/>
    <property type="match status" value="1"/>
</dbReference>
<dbReference type="Pfam" id="PF00515">
    <property type="entry name" value="TPR_1"/>
    <property type="match status" value="1"/>
</dbReference>
<feature type="repeat" description="TPR" evidence="2">
    <location>
        <begin position="153"/>
        <end position="186"/>
    </location>
</feature>
<proteinExistence type="predicted"/>